<dbReference type="UniPathway" id="UPA00219"/>
<evidence type="ECO:0000256" key="6">
    <source>
        <dbReference type="ARBA" id="ARBA00034000"/>
    </source>
</evidence>
<dbReference type="GO" id="GO:0008658">
    <property type="term" value="F:penicillin binding"/>
    <property type="evidence" value="ECO:0007669"/>
    <property type="project" value="InterPro"/>
</dbReference>
<dbReference type="InterPro" id="IPR001460">
    <property type="entry name" value="PCN-bd_Tpept"/>
</dbReference>
<sequence length="736" mass="81039">MIKKQPNMNAGAAVLFVIFSLLFFILIFRFITIQVTGEVHGQALAARAQQKYSNEKIIEATRGTIFDRKGEVVAEDTTAYTLVAILNESVTTNKKKPKHVNDPAKTAAVLAKYIDMSESDIYKRLTKKGAWQVEFGKAGRDISHQAKREIEEENLPGVTFLRDSKRFYPNGVFSSHLVGFVEKEETEDNKTVTAGQLGIEKTLNNELTGKNGSLSFESDLWGFLLPNGERKITPAQDGSNVFLTIDKKIQTFVEDAVDRVDKEYKPKKIIAVVADPKTGDILAMAQRPSFHPTTRDGLDNSWHNEVVETPIEPGSTMKIFTLAAAIEENKWNPNEWYKSGSYKVTENSKPIRDHNGSGWGPITYLEGIQRSSNVAVAKLVNEKIGTEKFREYLTDFGFDQPTGIDLPNEAAGTIVYRWPIEKITTSYGQGTTVTPIQMIQAATAVANDGKMMKPRVIDKIVNPNTGEVITQEDPKSVGQPISAETAKQVRDVLGTVVTGEHGTGKSYAIDGYEVAGKTGTANLTANGSYLDGASDYLFSFLGMAPKDDPKLIVYVAVQQPEIDHYFKGSIPTSMIFKSVMKSSLQYLNIKPASMEKADSIPVPDVTGMNSAEAKKLLESKGFETVIIGDGNQVEEQLPKAEIMALEGEKVFIKASGVMTYPDMTDWSLRDVMKLAQITGIKLNKAGSGYVTKQSLKPGLPINEGENLIVELETPLQQFEKSLKTEEENEETEEVGG</sequence>
<comment type="similarity">
    <text evidence="3">Belongs to the transpeptidase family.</text>
</comment>
<dbReference type="PROSITE" id="PS51178">
    <property type="entry name" value="PASTA"/>
    <property type="match status" value="2"/>
</dbReference>
<evidence type="ECO:0000256" key="7">
    <source>
        <dbReference type="SAM" id="Phobius"/>
    </source>
</evidence>
<dbReference type="Gene3D" id="3.30.70.2110">
    <property type="match status" value="1"/>
</dbReference>
<feature type="domain" description="PASTA" evidence="8">
    <location>
        <begin position="596"/>
        <end position="656"/>
    </location>
</feature>
<dbReference type="SMART" id="SM00740">
    <property type="entry name" value="PASTA"/>
    <property type="match status" value="2"/>
</dbReference>
<evidence type="ECO:0000313" key="9">
    <source>
        <dbReference type="EMBL" id="GAM13677.1"/>
    </source>
</evidence>
<dbReference type="Gene3D" id="2.20.70.70">
    <property type="match status" value="1"/>
</dbReference>
<comment type="pathway">
    <text evidence="2">Cell wall biogenesis; peptidoglycan biosynthesis.</text>
</comment>
<keyword evidence="7" id="KW-0812">Transmembrane</keyword>
<evidence type="ECO:0000256" key="2">
    <source>
        <dbReference type="ARBA" id="ARBA00004752"/>
    </source>
</evidence>
<keyword evidence="7" id="KW-1133">Transmembrane helix</keyword>
<dbReference type="Pfam" id="PF03793">
    <property type="entry name" value="PASTA"/>
    <property type="match status" value="2"/>
</dbReference>
<dbReference type="SUPFAM" id="SSF56601">
    <property type="entry name" value="beta-lactamase/transpeptidase-like"/>
    <property type="match status" value="1"/>
</dbReference>
<dbReference type="InterPro" id="IPR005311">
    <property type="entry name" value="PBP_dimer"/>
</dbReference>
<dbReference type="CDD" id="cd06575">
    <property type="entry name" value="PASTA_Pbp2x-like_2"/>
    <property type="match status" value="1"/>
</dbReference>
<dbReference type="GO" id="GO:0005886">
    <property type="term" value="C:plasma membrane"/>
    <property type="evidence" value="ECO:0007669"/>
    <property type="project" value="TreeGrafter"/>
</dbReference>
<feature type="transmembrane region" description="Helical" evidence="7">
    <location>
        <begin position="12"/>
        <end position="31"/>
    </location>
</feature>
<feature type="domain" description="PASTA" evidence="8">
    <location>
        <begin position="659"/>
        <end position="713"/>
    </location>
</feature>
<comment type="caution">
    <text evidence="9">The sequence shown here is derived from an EMBL/GenBank/DDBJ whole genome shotgun (WGS) entry which is preliminary data.</text>
</comment>
<organism evidence="9 10">
    <name type="scientific">Mesobacillus selenatarsenatis (strain DSM 18680 / JCM 14380 / FERM P-15431 / SF-1)</name>
    <dbReference type="NCBI Taxonomy" id="1321606"/>
    <lineage>
        <taxon>Bacteria</taxon>
        <taxon>Bacillati</taxon>
        <taxon>Bacillota</taxon>
        <taxon>Bacilli</taxon>
        <taxon>Bacillales</taxon>
        <taxon>Bacillaceae</taxon>
        <taxon>Mesobacillus</taxon>
    </lineage>
</organism>
<dbReference type="Pfam" id="PF03717">
    <property type="entry name" value="PBP_dimer"/>
    <property type="match status" value="1"/>
</dbReference>
<dbReference type="OrthoDB" id="9804124at2"/>
<dbReference type="AlphaFoldDB" id="A0A0A8X3R6"/>
<dbReference type="GO" id="GO:0071555">
    <property type="term" value="P:cell wall organization"/>
    <property type="evidence" value="ECO:0007669"/>
    <property type="project" value="TreeGrafter"/>
</dbReference>
<dbReference type="EMBL" id="BASE01000040">
    <property type="protein sequence ID" value="GAM13677.1"/>
    <property type="molecule type" value="Genomic_DNA"/>
</dbReference>
<evidence type="ECO:0000256" key="4">
    <source>
        <dbReference type="ARBA" id="ARBA00012448"/>
    </source>
</evidence>
<evidence type="ECO:0000259" key="8">
    <source>
        <dbReference type="PROSITE" id="PS51178"/>
    </source>
</evidence>
<dbReference type="EC" id="3.4.16.4" evidence="4"/>
<accession>A0A0A8X3R6</accession>
<keyword evidence="10" id="KW-1185">Reference proteome</keyword>
<dbReference type="GO" id="GO:0009002">
    <property type="term" value="F:serine-type D-Ala-D-Ala carboxypeptidase activity"/>
    <property type="evidence" value="ECO:0007669"/>
    <property type="project" value="UniProtKB-EC"/>
</dbReference>
<evidence type="ECO:0000313" key="10">
    <source>
        <dbReference type="Proteomes" id="UP000031014"/>
    </source>
</evidence>
<dbReference type="RefSeq" id="WP_041965507.1">
    <property type="nucleotide sequence ID" value="NZ_BASE01000040.1"/>
</dbReference>
<dbReference type="InterPro" id="IPR005543">
    <property type="entry name" value="PASTA_dom"/>
</dbReference>
<dbReference type="Proteomes" id="UP000031014">
    <property type="component" value="Unassembled WGS sequence"/>
</dbReference>
<dbReference type="InterPro" id="IPR050515">
    <property type="entry name" value="Beta-lactam/transpept"/>
</dbReference>
<dbReference type="Gene3D" id="3.40.710.10">
    <property type="entry name" value="DD-peptidase/beta-lactamase superfamily"/>
    <property type="match status" value="1"/>
</dbReference>
<dbReference type="FunFam" id="3.40.710.10:FF:000026">
    <property type="entry name" value="Penicillin-binding protein 1"/>
    <property type="match status" value="1"/>
</dbReference>
<dbReference type="CDD" id="cd06576">
    <property type="entry name" value="PASTA_Pbp2x-like_1"/>
    <property type="match status" value="1"/>
</dbReference>
<evidence type="ECO:0000256" key="1">
    <source>
        <dbReference type="ARBA" id="ARBA00004370"/>
    </source>
</evidence>
<evidence type="ECO:0000256" key="5">
    <source>
        <dbReference type="ARBA" id="ARBA00023136"/>
    </source>
</evidence>
<dbReference type="GO" id="GO:0009252">
    <property type="term" value="P:peptidoglycan biosynthetic process"/>
    <property type="evidence" value="ECO:0007669"/>
    <property type="project" value="UniProtKB-UniPathway"/>
</dbReference>
<dbReference type="SUPFAM" id="SSF54184">
    <property type="entry name" value="Penicillin-binding protein 2x (pbp-2x), c-terminal domain"/>
    <property type="match status" value="2"/>
</dbReference>
<dbReference type="PANTHER" id="PTHR30627">
    <property type="entry name" value="PEPTIDOGLYCAN D,D-TRANSPEPTIDASE"/>
    <property type="match status" value="1"/>
</dbReference>
<dbReference type="STRING" id="1321606.SAMD00020551_1823"/>
<keyword evidence="5 7" id="KW-0472">Membrane</keyword>
<dbReference type="SUPFAM" id="SSF56519">
    <property type="entry name" value="Penicillin binding protein dimerisation domain"/>
    <property type="match status" value="1"/>
</dbReference>
<name>A0A0A8X3R6_MESS1</name>
<dbReference type="Pfam" id="PF00905">
    <property type="entry name" value="Transpeptidase"/>
    <property type="match status" value="1"/>
</dbReference>
<dbReference type="PANTHER" id="PTHR30627:SF26">
    <property type="entry name" value="PENICILLIN-BINDING PROTEIN 2B"/>
    <property type="match status" value="1"/>
</dbReference>
<proteinExistence type="inferred from homology"/>
<comment type="catalytic activity">
    <reaction evidence="6">
        <text>Preferential cleavage: (Ac)2-L-Lys-D-Ala-|-D-Ala. Also transpeptidation of peptidyl-alanyl moieties that are N-acyl substituents of D-alanine.</text>
        <dbReference type="EC" id="3.4.16.4"/>
    </reaction>
</comment>
<dbReference type="Gene3D" id="3.90.1310.10">
    <property type="entry name" value="Penicillin-binding protein 2a (Domain 2)"/>
    <property type="match status" value="1"/>
</dbReference>
<evidence type="ECO:0000256" key="3">
    <source>
        <dbReference type="ARBA" id="ARBA00007171"/>
    </source>
</evidence>
<dbReference type="InterPro" id="IPR012338">
    <property type="entry name" value="Beta-lactam/transpept-like"/>
</dbReference>
<dbReference type="InterPro" id="IPR036138">
    <property type="entry name" value="PBP_dimer_sf"/>
</dbReference>
<comment type="subcellular location">
    <subcellularLocation>
        <location evidence="1">Membrane</location>
    </subcellularLocation>
</comment>
<protein>
    <recommendedName>
        <fullName evidence="4">serine-type D-Ala-D-Ala carboxypeptidase</fullName>
        <ecNumber evidence="4">3.4.16.4</ecNumber>
    </recommendedName>
</protein>
<reference evidence="9 10" key="1">
    <citation type="submission" date="2013-06" db="EMBL/GenBank/DDBJ databases">
        <title>Whole genome shotgun sequence of Bacillus selenatarsenatis SF-1.</title>
        <authorList>
            <person name="Kuroda M."/>
            <person name="Sei K."/>
            <person name="Yamashita M."/>
            <person name="Ike M."/>
        </authorList>
    </citation>
    <scope>NUCLEOTIDE SEQUENCE [LARGE SCALE GENOMIC DNA]</scope>
    <source>
        <strain evidence="9 10">SF-1</strain>
    </source>
</reference>
<gene>
    <name evidence="9" type="ORF">SAMD00020551_1823</name>
</gene>